<dbReference type="InterPro" id="IPR037171">
    <property type="entry name" value="NagB/RpiA_transferase-like"/>
</dbReference>
<dbReference type="Pfam" id="PF00455">
    <property type="entry name" value="DeoRC"/>
    <property type="match status" value="1"/>
</dbReference>
<dbReference type="PROSITE" id="PS00894">
    <property type="entry name" value="HTH_DEOR_1"/>
    <property type="match status" value="1"/>
</dbReference>
<evidence type="ECO:0000256" key="2">
    <source>
        <dbReference type="ARBA" id="ARBA00023125"/>
    </source>
</evidence>
<sequence length="265" mass="29606">MIAAERRNKIKEILTHKRSVKASDLTKEFQVSEETIRRDLSHLEKENFLKKNYGGAIILEDLNKFDPMPIEERQQEHYLEKKLIGERAAELVEDRQIIIIDAGSTTWHMSRSLKDKEGLMVISNAMNVAEECSKNDTDVYVLGGKLRKNTMSMMGPQAEAELKNYNAAFTFLGASAISMKKGVTSFDIYEAAVKRAMVEAGNKIVVLADHSKFGKEGLVSFAPFSGVDILVTSDLVDPSIVRKIEGEGVEVILTPVVEEIKQKNS</sequence>
<evidence type="ECO:0000256" key="1">
    <source>
        <dbReference type="ARBA" id="ARBA00023015"/>
    </source>
</evidence>
<dbReference type="SUPFAM" id="SSF100950">
    <property type="entry name" value="NagB/RpiA/CoA transferase-like"/>
    <property type="match status" value="1"/>
</dbReference>
<dbReference type="InterPro" id="IPR001034">
    <property type="entry name" value="DeoR_HTH"/>
</dbReference>
<dbReference type="Gene3D" id="3.40.50.1360">
    <property type="match status" value="1"/>
</dbReference>
<dbReference type="AlphaFoldDB" id="A0A1I3RZG0"/>
<dbReference type="Gene3D" id="1.10.10.10">
    <property type="entry name" value="Winged helix-like DNA-binding domain superfamily/Winged helix DNA-binding domain"/>
    <property type="match status" value="1"/>
</dbReference>
<evidence type="ECO:0000313" key="5">
    <source>
        <dbReference type="EMBL" id="SFJ51312.1"/>
    </source>
</evidence>
<gene>
    <name evidence="5" type="ORF">SAMN04487936_102464</name>
</gene>
<dbReference type="PRINTS" id="PR00037">
    <property type="entry name" value="HTHLACR"/>
</dbReference>
<feature type="domain" description="HTH deoR-type" evidence="4">
    <location>
        <begin position="3"/>
        <end position="58"/>
    </location>
</feature>
<dbReference type="PANTHER" id="PTHR30363:SF44">
    <property type="entry name" value="AGA OPERON TRANSCRIPTIONAL REPRESSOR-RELATED"/>
    <property type="match status" value="1"/>
</dbReference>
<evidence type="ECO:0000259" key="4">
    <source>
        <dbReference type="PROSITE" id="PS51000"/>
    </source>
</evidence>
<dbReference type="GO" id="GO:0003677">
    <property type="term" value="F:DNA binding"/>
    <property type="evidence" value="ECO:0007669"/>
    <property type="project" value="UniProtKB-KW"/>
</dbReference>
<dbReference type="InterPro" id="IPR014036">
    <property type="entry name" value="DeoR-like_C"/>
</dbReference>
<evidence type="ECO:0000313" key="6">
    <source>
        <dbReference type="Proteomes" id="UP000183557"/>
    </source>
</evidence>
<dbReference type="SUPFAM" id="SSF46785">
    <property type="entry name" value="Winged helix' DNA-binding domain"/>
    <property type="match status" value="1"/>
</dbReference>
<dbReference type="InterPro" id="IPR036388">
    <property type="entry name" value="WH-like_DNA-bd_sf"/>
</dbReference>
<dbReference type="PROSITE" id="PS51000">
    <property type="entry name" value="HTH_DEOR_2"/>
    <property type="match status" value="1"/>
</dbReference>
<evidence type="ECO:0000256" key="3">
    <source>
        <dbReference type="ARBA" id="ARBA00023163"/>
    </source>
</evidence>
<dbReference type="SMART" id="SM00420">
    <property type="entry name" value="HTH_DEOR"/>
    <property type="match status" value="1"/>
</dbReference>
<keyword evidence="1" id="KW-0805">Transcription regulation</keyword>
<dbReference type="GO" id="GO:0003700">
    <property type="term" value="F:DNA-binding transcription factor activity"/>
    <property type="evidence" value="ECO:0007669"/>
    <property type="project" value="InterPro"/>
</dbReference>
<dbReference type="EMBL" id="FOSB01000002">
    <property type="protein sequence ID" value="SFJ51312.1"/>
    <property type="molecule type" value="Genomic_DNA"/>
</dbReference>
<accession>A0A1I3RZG0</accession>
<keyword evidence="2" id="KW-0238">DNA-binding</keyword>
<protein>
    <submittedName>
        <fullName evidence="5">Transcriptional regulator, DeoR family</fullName>
    </submittedName>
</protein>
<dbReference type="PANTHER" id="PTHR30363">
    <property type="entry name" value="HTH-TYPE TRANSCRIPTIONAL REGULATOR SRLR-RELATED"/>
    <property type="match status" value="1"/>
</dbReference>
<dbReference type="OrthoDB" id="9797223at2"/>
<dbReference type="SMART" id="SM01134">
    <property type="entry name" value="DeoRC"/>
    <property type="match status" value="1"/>
</dbReference>
<keyword evidence="6" id="KW-1185">Reference proteome</keyword>
<dbReference type="InterPro" id="IPR036390">
    <property type="entry name" value="WH_DNA-bd_sf"/>
</dbReference>
<dbReference type="InterPro" id="IPR018356">
    <property type="entry name" value="Tscrpt_reg_HTH_DeoR_CS"/>
</dbReference>
<dbReference type="InterPro" id="IPR050313">
    <property type="entry name" value="Carb_Metab_HTH_regulators"/>
</dbReference>
<reference evidence="6" key="1">
    <citation type="submission" date="2016-10" db="EMBL/GenBank/DDBJ databases">
        <authorList>
            <person name="Varghese N."/>
            <person name="Submissions S."/>
        </authorList>
    </citation>
    <scope>NUCLEOTIDE SEQUENCE [LARGE SCALE GENOMIC DNA]</scope>
    <source>
        <strain evidence="6">CGMCC 1.3704</strain>
    </source>
</reference>
<organism evidence="5 6">
    <name type="scientific">Halobacillus dabanensis</name>
    <dbReference type="NCBI Taxonomy" id="240302"/>
    <lineage>
        <taxon>Bacteria</taxon>
        <taxon>Bacillati</taxon>
        <taxon>Bacillota</taxon>
        <taxon>Bacilli</taxon>
        <taxon>Bacillales</taxon>
        <taxon>Bacillaceae</taxon>
        <taxon>Halobacillus</taxon>
    </lineage>
</organism>
<name>A0A1I3RZG0_HALDA</name>
<dbReference type="Proteomes" id="UP000183557">
    <property type="component" value="Unassembled WGS sequence"/>
</dbReference>
<dbReference type="Pfam" id="PF08220">
    <property type="entry name" value="HTH_DeoR"/>
    <property type="match status" value="1"/>
</dbReference>
<proteinExistence type="predicted"/>
<keyword evidence="3" id="KW-0804">Transcription</keyword>
<dbReference type="RefSeq" id="WP_075035527.1">
    <property type="nucleotide sequence ID" value="NZ_FOSB01000002.1"/>
</dbReference>